<gene>
    <name evidence="1" type="ORF">EHT25_22230</name>
</gene>
<organism evidence="1 2">
    <name type="scientific">Larkinella rosea</name>
    <dbReference type="NCBI Taxonomy" id="2025312"/>
    <lineage>
        <taxon>Bacteria</taxon>
        <taxon>Pseudomonadati</taxon>
        <taxon>Bacteroidota</taxon>
        <taxon>Cytophagia</taxon>
        <taxon>Cytophagales</taxon>
        <taxon>Spirosomataceae</taxon>
        <taxon>Larkinella</taxon>
    </lineage>
</organism>
<accession>A0A3P1BIP7</accession>
<dbReference type="PROSITE" id="PS51257">
    <property type="entry name" value="PROKAR_LIPOPROTEIN"/>
    <property type="match status" value="1"/>
</dbReference>
<proteinExistence type="predicted"/>
<dbReference type="Proteomes" id="UP000271925">
    <property type="component" value="Unassembled WGS sequence"/>
</dbReference>
<comment type="caution">
    <text evidence="1">The sequence shown here is derived from an EMBL/GenBank/DDBJ whole genome shotgun (WGS) entry which is preliminary data.</text>
</comment>
<evidence type="ECO:0000313" key="1">
    <source>
        <dbReference type="EMBL" id="RRB00908.1"/>
    </source>
</evidence>
<dbReference type="RefSeq" id="WP_124877372.1">
    <property type="nucleotide sequence ID" value="NZ_RQJO01000010.1"/>
</dbReference>
<dbReference type="InterPro" id="IPR046219">
    <property type="entry name" value="DUF6252"/>
</dbReference>
<dbReference type="Pfam" id="PF19765">
    <property type="entry name" value="DUF6252"/>
    <property type="match status" value="1"/>
</dbReference>
<dbReference type="AlphaFoldDB" id="A0A3P1BIP7"/>
<dbReference type="EMBL" id="RQJO01000010">
    <property type="protein sequence ID" value="RRB00908.1"/>
    <property type="molecule type" value="Genomic_DNA"/>
</dbReference>
<dbReference type="OrthoDB" id="954602at2"/>
<sequence length="159" mass="16712">MKASKFFILLTLIGFVGFSSCSKKSDDVSPQEAATSTAGFRVKIDGKSYAPDFSYALTNFPGNDKYYAIYGLDSKTSDVVAIALPNTAGVGTHEISNVTFGVMNLGQQSFSTINGGTGTITITTKTATTVAGTFSFTAYDSAGAQKKALTEGSFNVTFR</sequence>
<protein>
    <submittedName>
        <fullName evidence="1">Uncharacterized protein</fullName>
    </submittedName>
</protein>
<keyword evidence="2" id="KW-1185">Reference proteome</keyword>
<evidence type="ECO:0000313" key="2">
    <source>
        <dbReference type="Proteomes" id="UP000271925"/>
    </source>
</evidence>
<reference evidence="1 2" key="1">
    <citation type="submission" date="2018-11" db="EMBL/GenBank/DDBJ databases">
        <authorList>
            <person name="Zhou Z."/>
            <person name="Wang G."/>
        </authorList>
    </citation>
    <scope>NUCLEOTIDE SEQUENCE [LARGE SCALE GENOMIC DNA]</scope>
    <source>
        <strain evidence="1 2">KCTC52004</strain>
    </source>
</reference>
<name>A0A3P1BIP7_9BACT</name>